<gene>
    <name evidence="9" type="primary">secF</name>
    <name evidence="11" type="ORF">J2X05_001108</name>
</gene>
<sequence>MTKELRIIDFMGVRHYTSALSIIIVIISLASLAINGLKLGLDFTGGSQLELLLDRPADLDKIRDVLEKEELKSPVAVLFGSDQEVMIRTQDQMKVKAQEKLTTQIAALGSGAALEGIERPARELEGFADTLVIANVSAEALQQKALFSAEIYGRVEYQSREGKTLVVVENSIDSVYLNQIIADIEQATGAKIQLRSSEFVGPQIGDELRDQGGLGMLVAFALVFLYVAVQFQWKFSTGAIIGLVHDVIVTLGFFAFFHWDFDLTVLAAILALIGYSINDTIVIYDRIRENFRILRKTDPHEVINISITQTLGRTIMTSASVFIVLFCLYFIAGEVLQGFALALIIGIVAGTYSSVYICANITAALGITKEDLMPKAKAEDGTELDEIP</sequence>
<dbReference type="Pfam" id="PF07549">
    <property type="entry name" value="Sec_GG"/>
    <property type="match status" value="1"/>
</dbReference>
<dbReference type="PRINTS" id="PR01755">
    <property type="entry name" value="SECFTRNLCASE"/>
</dbReference>
<dbReference type="HAMAP" id="MF_01464_B">
    <property type="entry name" value="SecF_B"/>
    <property type="match status" value="1"/>
</dbReference>
<feature type="domain" description="Protein export membrane protein SecD/SecF C-terminal" evidence="10">
    <location>
        <begin position="183"/>
        <end position="365"/>
    </location>
</feature>
<comment type="subunit">
    <text evidence="9">Forms a complex with SecD. Part of the essential Sec protein translocation apparatus which comprises SecA, SecYEG and auxiliary proteins SecDF-YajC and YidC.</text>
</comment>
<evidence type="ECO:0000256" key="7">
    <source>
        <dbReference type="ARBA" id="ARBA00023010"/>
    </source>
</evidence>
<feature type="transmembrane region" description="Helical" evidence="9">
    <location>
        <begin position="12"/>
        <end position="34"/>
    </location>
</feature>
<organism evidence="11 12">
    <name type="scientific">Cellvibrio fibrivorans</name>
    <dbReference type="NCBI Taxonomy" id="126350"/>
    <lineage>
        <taxon>Bacteria</taxon>
        <taxon>Pseudomonadati</taxon>
        <taxon>Pseudomonadota</taxon>
        <taxon>Gammaproteobacteria</taxon>
        <taxon>Cellvibrionales</taxon>
        <taxon>Cellvibrionaceae</taxon>
        <taxon>Cellvibrio</taxon>
    </lineage>
</organism>
<evidence type="ECO:0000256" key="9">
    <source>
        <dbReference type="HAMAP-Rule" id="MF_01464"/>
    </source>
</evidence>
<dbReference type="InterPro" id="IPR005665">
    <property type="entry name" value="SecF_bac"/>
</dbReference>
<dbReference type="PANTHER" id="PTHR30081:SF8">
    <property type="entry name" value="PROTEIN TRANSLOCASE SUBUNIT SECF"/>
    <property type="match status" value="1"/>
</dbReference>
<keyword evidence="2 9" id="KW-0813">Transport</keyword>
<dbReference type="Proteomes" id="UP001253595">
    <property type="component" value="Unassembled WGS sequence"/>
</dbReference>
<evidence type="ECO:0000256" key="8">
    <source>
        <dbReference type="ARBA" id="ARBA00023136"/>
    </source>
</evidence>
<comment type="function">
    <text evidence="9">Part of the Sec protein translocase complex. Interacts with the SecYEG preprotein conducting channel. SecDF uses the proton motive force (PMF) to complete protein translocation after the ATP-dependent function of SecA.</text>
</comment>
<feature type="transmembrane region" description="Helical" evidence="9">
    <location>
        <begin position="212"/>
        <end position="231"/>
    </location>
</feature>
<keyword evidence="4 9" id="KW-0812">Transmembrane</keyword>
<dbReference type="InterPro" id="IPR055344">
    <property type="entry name" value="SecD_SecF_C_bact"/>
</dbReference>
<name>A0ABU1UV98_9GAMM</name>
<evidence type="ECO:0000256" key="6">
    <source>
        <dbReference type="ARBA" id="ARBA00022989"/>
    </source>
</evidence>
<comment type="similarity">
    <text evidence="9">Belongs to the SecD/SecF family. SecF subfamily.</text>
</comment>
<comment type="subcellular location">
    <subcellularLocation>
        <location evidence="1 9">Cell membrane</location>
        <topology evidence="1 9">Multi-pass membrane protein</topology>
    </subcellularLocation>
</comment>
<evidence type="ECO:0000256" key="3">
    <source>
        <dbReference type="ARBA" id="ARBA00022475"/>
    </source>
</evidence>
<keyword evidence="12" id="KW-1185">Reference proteome</keyword>
<evidence type="ECO:0000256" key="5">
    <source>
        <dbReference type="ARBA" id="ARBA00022927"/>
    </source>
</evidence>
<evidence type="ECO:0000259" key="10">
    <source>
        <dbReference type="Pfam" id="PF02355"/>
    </source>
</evidence>
<dbReference type="NCBIfam" id="TIGR00916">
    <property type="entry name" value="2A0604s01"/>
    <property type="match status" value="1"/>
</dbReference>
<dbReference type="Gene3D" id="1.20.1640.10">
    <property type="entry name" value="Multidrug efflux transporter AcrB transmembrane domain"/>
    <property type="match status" value="1"/>
</dbReference>
<proteinExistence type="inferred from homology"/>
<dbReference type="Pfam" id="PF02355">
    <property type="entry name" value="SecD_SecF_C"/>
    <property type="match status" value="1"/>
</dbReference>
<feature type="transmembrane region" description="Helical" evidence="9">
    <location>
        <begin position="265"/>
        <end position="284"/>
    </location>
</feature>
<keyword evidence="5 9" id="KW-0653">Protein transport</keyword>
<feature type="transmembrane region" description="Helical" evidence="9">
    <location>
        <begin position="238"/>
        <end position="259"/>
    </location>
</feature>
<dbReference type="SUPFAM" id="SSF82866">
    <property type="entry name" value="Multidrug efflux transporter AcrB transmembrane domain"/>
    <property type="match status" value="1"/>
</dbReference>
<evidence type="ECO:0000256" key="2">
    <source>
        <dbReference type="ARBA" id="ARBA00022448"/>
    </source>
</evidence>
<evidence type="ECO:0000256" key="4">
    <source>
        <dbReference type="ARBA" id="ARBA00022692"/>
    </source>
</evidence>
<dbReference type="EMBL" id="JAVDVX010000002">
    <property type="protein sequence ID" value="MDR7089102.1"/>
    <property type="molecule type" value="Genomic_DNA"/>
</dbReference>
<dbReference type="InterPro" id="IPR022646">
    <property type="entry name" value="SecD/SecF_CS"/>
</dbReference>
<accession>A0ABU1UV98</accession>
<dbReference type="RefSeq" id="WP_310069754.1">
    <property type="nucleotide sequence ID" value="NZ_JAVDVX010000002.1"/>
</dbReference>
<keyword evidence="6 9" id="KW-1133">Transmembrane helix</keyword>
<evidence type="ECO:0000256" key="1">
    <source>
        <dbReference type="ARBA" id="ARBA00004651"/>
    </source>
</evidence>
<comment type="caution">
    <text evidence="11">The sequence shown here is derived from an EMBL/GenBank/DDBJ whole genome shotgun (WGS) entry which is preliminary data.</text>
</comment>
<dbReference type="InterPro" id="IPR022645">
    <property type="entry name" value="SecD/SecF_bac"/>
</dbReference>
<keyword evidence="7 9" id="KW-0811">Translocation</keyword>
<dbReference type="InterPro" id="IPR022813">
    <property type="entry name" value="SecD/SecF_arch_bac"/>
</dbReference>
<evidence type="ECO:0000313" key="12">
    <source>
        <dbReference type="Proteomes" id="UP001253595"/>
    </source>
</evidence>
<reference evidence="11 12" key="1">
    <citation type="submission" date="2023-07" db="EMBL/GenBank/DDBJ databases">
        <title>Sorghum-associated microbial communities from plants grown in Nebraska, USA.</title>
        <authorList>
            <person name="Schachtman D."/>
        </authorList>
    </citation>
    <scope>NUCLEOTIDE SEQUENCE [LARGE SCALE GENOMIC DNA]</scope>
    <source>
        <strain evidence="11 12">BE190</strain>
    </source>
</reference>
<feature type="transmembrane region" description="Helical" evidence="9">
    <location>
        <begin position="338"/>
        <end position="367"/>
    </location>
</feature>
<dbReference type="PANTHER" id="PTHR30081">
    <property type="entry name" value="PROTEIN-EXPORT MEMBRANE PROTEIN SEC"/>
    <property type="match status" value="1"/>
</dbReference>
<protein>
    <recommendedName>
        <fullName evidence="9">Protein-export membrane protein SecF</fullName>
    </recommendedName>
</protein>
<evidence type="ECO:0000313" key="11">
    <source>
        <dbReference type="EMBL" id="MDR7089102.1"/>
    </source>
</evidence>
<feature type="transmembrane region" description="Helical" evidence="9">
    <location>
        <begin position="314"/>
        <end position="332"/>
    </location>
</feature>
<dbReference type="InterPro" id="IPR048634">
    <property type="entry name" value="SecD_SecF_C"/>
</dbReference>
<keyword evidence="8 9" id="KW-0472">Membrane</keyword>
<dbReference type="NCBIfam" id="TIGR00966">
    <property type="entry name" value="transloc_SecF"/>
    <property type="match status" value="1"/>
</dbReference>
<keyword evidence="3 9" id="KW-1003">Cell membrane</keyword>